<name>A0ABV0RGZ5_9TELE</name>
<feature type="compositionally biased region" description="Basic and acidic residues" evidence="1">
    <location>
        <begin position="129"/>
        <end position="139"/>
    </location>
</feature>
<accession>A0ABV0RGZ5</accession>
<feature type="compositionally biased region" description="Low complexity" evidence="1">
    <location>
        <begin position="96"/>
        <end position="123"/>
    </location>
</feature>
<reference evidence="2 3" key="1">
    <citation type="submission" date="2021-06" db="EMBL/GenBank/DDBJ databases">
        <authorList>
            <person name="Palmer J.M."/>
        </authorList>
    </citation>
    <scope>NUCLEOTIDE SEQUENCE [LARGE SCALE GENOMIC DNA]</scope>
    <source>
        <strain evidence="2 3">XC_2019</strain>
        <tissue evidence="2">Muscle</tissue>
    </source>
</reference>
<comment type="caution">
    <text evidence="2">The sequence shown here is derived from an EMBL/GenBank/DDBJ whole genome shotgun (WGS) entry which is preliminary data.</text>
</comment>
<protein>
    <submittedName>
        <fullName evidence="2">Uncharacterized protein</fullName>
    </submittedName>
</protein>
<dbReference type="EMBL" id="JAHRIN010044157">
    <property type="protein sequence ID" value="MEQ2207266.1"/>
    <property type="molecule type" value="Genomic_DNA"/>
</dbReference>
<evidence type="ECO:0000256" key="1">
    <source>
        <dbReference type="SAM" id="MobiDB-lite"/>
    </source>
</evidence>
<evidence type="ECO:0000313" key="2">
    <source>
        <dbReference type="EMBL" id="MEQ2207266.1"/>
    </source>
</evidence>
<feature type="region of interest" description="Disordered" evidence="1">
    <location>
        <begin position="1"/>
        <end position="170"/>
    </location>
</feature>
<gene>
    <name evidence="2" type="ORF">XENOCAPTIV_009544</name>
</gene>
<sequence>MVKKVETSKHSRLKSNKGKHPQLPQVTAASGQTAWNPHIVVKHPTWKQADSEAQEPLGQRGASRNTNYQHFLTNPAARAGQPCNPVTPASRHPRRSMAAEPPSSLEEEPQPSQSIPQPAGQASVVHFGLDSERPTEREGIVPSHSVSQPEGDQGTGTPRGAFKLKTDSRVSSTRKKYFLHSTKSIIIPVRYSSEPQPL</sequence>
<feature type="compositionally biased region" description="Basic residues" evidence="1">
    <location>
        <begin position="10"/>
        <end position="20"/>
    </location>
</feature>
<feature type="compositionally biased region" description="Polar residues" evidence="1">
    <location>
        <begin position="62"/>
        <end position="72"/>
    </location>
</feature>
<proteinExistence type="predicted"/>
<evidence type="ECO:0000313" key="3">
    <source>
        <dbReference type="Proteomes" id="UP001434883"/>
    </source>
</evidence>
<organism evidence="2 3">
    <name type="scientific">Xenoophorus captivus</name>
    <dbReference type="NCBI Taxonomy" id="1517983"/>
    <lineage>
        <taxon>Eukaryota</taxon>
        <taxon>Metazoa</taxon>
        <taxon>Chordata</taxon>
        <taxon>Craniata</taxon>
        <taxon>Vertebrata</taxon>
        <taxon>Euteleostomi</taxon>
        <taxon>Actinopterygii</taxon>
        <taxon>Neopterygii</taxon>
        <taxon>Teleostei</taxon>
        <taxon>Neoteleostei</taxon>
        <taxon>Acanthomorphata</taxon>
        <taxon>Ovalentaria</taxon>
        <taxon>Atherinomorphae</taxon>
        <taxon>Cyprinodontiformes</taxon>
        <taxon>Goodeidae</taxon>
        <taxon>Xenoophorus</taxon>
    </lineage>
</organism>
<keyword evidence="3" id="KW-1185">Reference proteome</keyword>
<dbReference type="Proteomes" id="UP001434883">
    <property type="component" value="Unassembled WGS sequence"/>
</dbReference>
<feature type="compositionally biased region" description="Polar residues" evidence="1">
    <location>
        <begin position="24"/>
        <end position="35"/>
    </location>
</feature>